<dbReference type="EMBL" id="PPSL01000002">
    <property type="protein sequence ID" value="PQJ11262.1"/>
    <property type="molecule type" value="Genomic_DNA"/>
</dbReference>
<gene>
    <name evidence="1" type="ORF">CJD36_005505</name>
</gene>
<sequence>MKFPLSDFIDFLYWVKDQTEYYWQHFPVDQPVEYGCPEWLRGAKWIGMMEDEIDSVQERYSITFTPEHREFLRVLHTIDKKAGDSEHTFIFSRNWLEDDADIRYRLAAVNNEIREKVASNFWFNSWGSRPDDFDERMLVFDNQLKNAPKLIPVAGHRYQVADMSLENRPVLSILGVDMVYYGSDFRYYLINEIGQFLNINSEDNVAEEDKDDEWLAHVRDEYKHLFEPYDKTKLPDFPFWKNFVLIDWTNWANNTHL</sequence>
<reference evidence="1 2" key="1">
    <citation type="submission" date="2018-01" db="EMBL/GenBank/DDBJ databases">
        <title>A novel member of the phylum Bacteroidetes isolated from glacier ice.</title>
        <authorList>
            <person name="Liu Q."/>
            <person name="Xin Y.-H."/>
        </authorList>
    </citation>
    <scope>NUCLEOTIDE SEQUENCE [LARGE SCALE GENOMIC DNA]</scope>
    <source>
        <strain evidence="1 2">RB1R16</strain>
    </source>
</reference>
<organism evidence="1 2">
    <name type="scientific">Flavipsychrobacter stenotrophus</name>
    <dbReference type="NCBI Taxonomy" id="2077091"/>
    <lineage>
        <taxon>Bacteria</taxon>
        <taxon>Pseudomonadati</taxon>
        <taxon>Bacteroidota</taxon>
        <taxon>Chitinophagia</taxon>
        <taxon>Chitinophagales</taxon>
        <taxon>Chitinophagaceae</taxon>
        <taxon>Flavipsychrobacter</taxon>
    </lineage>
</organism>
<dbReference type="OrthoDB" id="264195at2"/>
<proteinExistence type="predicted"/>
<accession>A0A2S7SWF1</accession>
<dbReference type="Proteomes" id="UP000239872">
    <property type="component" value="Unassembled WGS sequence"/>
</dbReference>
<evidence type="ECO:0008006" key="3">
    <source>
        <dbReference type="Google" id="ProtNLM"/>
    </source>
</evidence>
<dbReference type="AlphaFoldDB" id="A0A2S7SWF1"/>
<protein>
    <recommendedName>
        <fullName evidence="3">Knr4/Smi1-like domain-containing protein</fullName>
    </recommendedName>
</protein>
<comment type="caution">
    <text evidence="1">The sequence shown here is derived from an EMBL/GenBank/DDBJ whole genome shotgun (WGS) entry which is preliminary data.</text>
</comment>
<name>A0A2S7SWF1_9BACT</name>
<keyword evidence="2" id="KW-1185">Reference proteome</keyword>
<dbReference type="RefSeq" id="WP_105038141.1">
    <property type="nucleotide sequence ID" value="NZ_PPSL01000002.1"/>
</dbReference>
<evidence type="ECO:0000313" key="2">
    <source>
        <dbReference type="Proteomes" id="UP000239872"/>
    </source>
</evidence>
<evidence type="ECO:0000313" key="1">
    <source>
        <dbReference type="EMBL" id="PQJ11262.1"/>
    </source>
</evidence>